<sequence length="216" mass="24465">MANKLFSSLWLSWHLQCAEEDSLLWIACKGFLHILTSFFTQPMSFLPHRFTKARWPDLFTLQKRKCIWHTGTSCVVGEKQQKTYILINTHHFAHFGTPTGLHHRHTVHLALAPDFGASRRRCVPGSRRLPGRSAKGSQTAIFLDTSSVAVGSVIQNGSALDARSRCQRRQEKLDELRNLLLTGGNLGDIAHSSEDVLQIGFVNPTQYFFEFYLSPK</sequence>
<keyword evidence="1" id="KW-0732">Signal</keyword>
<accession>A0AAQ4DWG9</accession>
<gene>
    <name evidence="2" type="ORF">V5799_006410</name>
</gene>
<reference evidence="2 3" key="1">
    <citation type="journal article" date="2023" name="Arcadia Sci">
        <title>De novo assembly of a long-read Amblyomma americanum tick genome.</title>
        <authorList>
            <person name="Chou S."/>
            <person name="Poskanzer K.E."/>
            <person name="Rollins M."/>
            <person name="Thuy-Boun P.S."/>
        </authorList>
    </citation>
    <scope>NUCLEOTIDE SEQUENCE [LARGE SCALE GENOMIC DNA]</scope>
    <source>
        <strain evidence="2">F_SG_1</strain>
        <tissue evidence="2">Salivary glands</tissue>
    </source>
</reference>
<feature type="signal peptide" evidence="1">
    <location>
        <begin position="1"/>
        <end position="20"/>
    </location>
</feature>
<evidence type="ECO:0000313" key="2">
    <source>
        <dbReference type="EMBL" id="KAK8766809.1"/>
    </source>
</evidence>
<evidence type="ECO:0000256" key="1">
    <source>
        <dbReference type="SAM" id="SignalP"/>
    </source>
</evidence>
<comment type="caution">
    <text evidence="2">The sequence shown here is derived from an EMBL/GenBank/DDBJ whole genome shotgun (WGS) entry which is preliminary data.</text>
</comment>
<name>A0AAQ4DWG9_AMBAM</name>
<dbReference type="EMBL" id="JARKHS020025986">
    <property type="protein sequence ID" value="KAK8766809.1"/>
    <property type="molecule type" value="Genomic_DNA"/>
</dbReference>
<dbReference type="Proteomes" id="UP001321473">
    <property type="component" value="Unassembled WGS sequence"/>
</dbReference>
<organism evidence="2 3">
    <name type="scientific">Amblyomma americanum</name>
    <name type="common">Lone star tick</name>
    <dbReference type="NCBI Taxonomy" id="6943"/>
    <lineage>
        <taxon>Eukaryota</taxon>
        <taxon>Metazoa</taxon>
        <taxon>Ecdysozoa</taxon>
        <taxon>Arthropoda</taxon>
        <taxon>Chelicerata</taxon>
        <taxon>Arachnida</taxon>
        <taxon>Acari</taxon>
        <taxon>Parasitiformes</taxon>
        <taxon>Ixodida</taxon>
        <taxon>Ixodoidea</taxon>
        <taxon>Ixodidae</taxon>
        <taxon>Amblyomminae</taxon>
        <taxon>Amblyomma</taxon>
    </lineage>
</organism>
<protein>
    <recommendedName>
        <fullName evidence="4">Secreted protein</fullName>
    </recommendedName>
</protein>
<evidence type="ECO:0008006" key="4">
    <source>
        <dbReference type="Google" id="ProtNLM"/>
    </source>
</evidence>
<keyword evidence="3" id="KW-1185">Reference proteome</keyword>
<feature type="chain" id="PRO_5042945291" description="Secreted protein" evidence="1">
    <location>
        <begin position="21"/>
        <end position="216"/>
    </location>
</feature>
<evidence type="ECO:0000313" key="3">
    <source>
        <dbReference type="Proteomes" id="UP001321473"/>
    </source>
</evidence>
<proteinExistence type="predicted"/>
<dbReference type="AlphaFoldDB" id="A0AAQ4DWG9"/>